<dbReference type="EMBL" id="HBUE01107054">
    <property type="protein sequence ID" value="CAG6487616.1"/>
    <property type="molecule type" value="Transcribed_RNA"/>
</dbReference>
<accession>A0A8D8FWD6</accession>
<sequence>MPALVLRVFPGFAAGPGGALSRRFQSFSGAFQRSRVASWHRGHWRWHLQRRQFVPWRRIPQGLEHADAWHASSCAPSLASARWLELVAEFGLVLPVHRTSSCGDDGCDAS</sequence>
<name>A0A8D8FWD6_CULPI</name>
<protein>
    <submittedName>
        <fullName evidence="1">(northern house mosquito) hypothetical protein</fullName>
    </submittedName>
</protein>
<dbReference type="AlphaFoldDB" id="A0A8D8FWD6"/>
<organism evidence="1">
    <name type="scientific">Culex pipiens</name>
    <name type="common">House mosquito</name>
    <dbReference type="NCBI Taxonomy" id="7175"/>
    <lineage>
        <taxon>Eukaryota</taxon>
        <taxon>Metazoa</taxon>
        <taxon>Ecdysozoa</taxon>
        <taxon>Arthropoda</taxon>
        <taxon>Hexapoda</taxon>
        <taxon>Insecta</taxon>
        <taxon>Pterygota</taxon>
        <taxon>Neoptera</taxon>
        <taxon>Endopterygota</taxon>
        <taxon>Diptera</taxon>
        <taxon>Nematocera</taxon>
        <taxon>Culicoidea</taxon>
        <taxon>Culicidae</taxon>
        <taxon>Culicinae</taxon>
        <taxon>Culicini</taxon>
        <taxon>Culex</taxon>
        <taxon>Culex</taxon>
    </lineage>
</organism>
<evidence type="ECO:0000313" key="1">
    <source>
        <dbReference type="EMBL" id="CAG6487617.1"/>
    </source>
</evidence>
<reference evidence="1" key="1">
    <citation type="submission" date="2021-05" db="EMBL/GenBank/DDBJ databases">
        <authorList>
            <person name="Alioto T."/>
            <person name="Alioto T."/>
            <person name="Gomez Garrido J."/>
        </authorList>
    </citation>
    <scope>NUCLEOTIDE SEQUENCE</scope>
</reference>
<dbReference type="EMBL" id="HBUE01107055">
    <property type="protein sequence ID" value="CAG6487617.1"/>
    <property type="molecule type" value="Transcribed_RNA"/>
</dbReference>
<proteinExistence type="predicted"/>